<name>A0ABU5EJQ8_9FLAO</name>
<keyword evidence="8" id="KW-1185">Reference proteome</keyword>
<dbReference type="RefSeq" id="WP_320554852.1">
    <property type="nucleotide sequence ID" value="NZ_JAXDAE010000002.1"/>
</dbReference>
<keyword evidence="3 6" id="KW-0812">Transmembrane</keyword>
<evidence type="ECO:0000313" key="8">
    <source>
        <dbReference type="Proteomes" id="UP001285855"/>
    </source>
</evidence>
<dbReference type="PANTHER" id="PTHR30250">
    <property type="entry name" value="PST FAMILY PREDICTED COLANIC ACID TRANSPORTER"/>
    <property type="match status" value="1"/>
</dbReference>
<evidence type="ECO:0000256" key="6">
    <source>
        <dbReference type="SAM" id="Phobius"/>
    </source>
</evidence>
<proteinExistence type="predicted"/>
<dbReference type="InterPro" id="IPR050833">
    <property type="entry name" value="Poly_Biosynth_Transport"/>
</dbReference>
<feature type="transmembrane region" description="Helical" evidence="6">
    <location>
        <begin position="193"/>
        <end position="217"/>
    </location>
</feature>
<feature type="transmembrane region" description="Helical" evidence="6">
    <location>
        <begin position="137"/>
        <end position="156"/>
    </location>
</feature>
<keyword evidence="4 6" id="KW-1133">Transmembrane helix</keyword>
<feature type="transmembrane region" description="Helical" evidence="6">
    <location>
        <begin position="238"/>
        <end position="262"/>
    </location>
</feature>
<dbReference type="EMBL" id="JAXDAE010000002">
    <property type="protein sequence ID" value="MDY2586483.1"/>
    <property type="molecule type" value="Genomic_DNA"/>
</dbReference>
<organism evidence="7 8">
    <name type="scientific">Winogradskyella aquimaris</name>
    <dbReference type="NCBI Taxonomy" id="864074"/>
    <lineage>
        <taxon>Bacteria</taxon>
        <taxon>Pseudomonadati</taxon>
        <taxon>Bacteroidota</taxon>
        <taxon>Flavobacteriia</taxon>
        <taxon>Flavobacteriales</taxon>
        <taxon>Flavobacteriaceae</taxon>
        <taxon>Winogradskyella</taxon>
    </lineage>
</organism>
<comment type="subcellular location">
    <subcellularLocation>
        <location evidence="1">Cell membrane</location>
        <topology evidence="1">Multi-pass membrane protein</topology>
    </subcellularLocation>
</comment>
<evidence type="ECO:0000256" key="2">
    <source>
        <dbReference type="ARBA" id="ARBA00022475"/>
    </source>
</evidence>
<dbReference type="InterPro" id="IPR002797">
    <property type="entry name" value="Polysacc_synth"/>
</dbReference>
<dbReference type="Proteomes" id="UP001285855">
    <property type="component" value="Unassembled WGS sequence"/>
</dbReference>
<feature type="transmembrane region" description="Helical" evidence="6">
    <location>
        <begin position="268"/>
        <end position="288"/>
    </location>
</feature>
<feature type="transmembrane region" description="Helical" evidence="6">
    <location>
        <begin position="405"/>
        <end position="429"/>
    </location>
</feature>
<feature type="transmembrane region" description="Helical" evidence="6">
    <location>
        <begin position="61"/>
        <end position="81"/>
    </location>
</feature>
<evidence type="ECO:0000256" key="1">
    <source>
        <dbReference type="ARBA" id="ARBA00004651"/>
    </source>
</evidence>
<keyword evidence="2" id="KW-1003">Cell membrane</keyword>
<dbReference type="PANTHER" id="PTHR30250:SF11">
    <property type="entry name" value="O-ANTIGEN TRANSPORTER-RELATED"/>
    <property type="match status" value="1"/>
</dbReference>
<evidence type="ECO:0000256" key="3">
    <source>
        <dbReference type="ARBA" id="ARBA00022692"/>
    </source>
</evidence>
<feature type="transmembrane region" description="Helical" evidence="6">
    <location>
        <begin position="168"/>
        <end position="187"/>
    </location>
</feature>
<feature type="transmembrane region" description="Helical" evidence="6">
    <location>
        <begin position="380"/>
        <end position="399"/>
    </location>
</feature>
<keyword evidence="5 6" id="KW-0472">Membrane</keyword>
<feature type="transmembrane region" description="Helical" evidence="6">
    <location>
        <begin position="26"/>
        <end position="49"/>
    </location>
</feature>
<reference evidence="7 8" key="1">
    <citation type="submission" date="2023-11" db="EMBL/GenBank/DDBJ databases">
        <title>Winogradskyella pelagius sp. nov., isolated from coastal sediment.</title>
        <authorList>
            <person name="Li F."/>
        </authorList>
    </citation>
    <scope>NUCLEOTIDE SEQUENCE [LARGE SCALE GENOMIC DNA]</scope>
    <source>
        <strain evidence="7 8">KCTC 23502</strain>
    </source>
</reference>
<dbReference type="Pfam" id="PF01943">
    <property type="entry name" value="Polysacc_synt"/>
    <property type="match status" value="1"/>
</dbReference>
<gene>
    <name evidence="7" type="ORF">SNF14_03985</name>
</gene>
<evidence type="ECO:0000256" key="4">
    <source>
        <dbReference type="ARBA" id="ARBA00022989"/>
    </source>
</evidence>
<feature type="transmembrane region" description="Helical" evidence="6">
    <location>
        <begin position="350"/>
        <end position="373"/>
    </location>
</feature>
<feature type="transmembrane region" description="Helical" evidence="6">
    <location>
        <begin position="101"/>
        <end position="125"/>
    </location>
</feature>
<accession>A0ABU5EJQ8</accession>
<comment type="caution">
    <text evidence="7">The sequence shown here is derived from an EMBL/GenBank/DDBJ whole genome shotgun (WGS) entry which is preliminary data.</text>
</comment>
<evidence type="ECO:0000256" key="5">
    <source>
        <dbReference type="ARBA" id="ARBA00023136"/>
    </source>
</evidence>
<sequence length="446" mass="50226">MIQKLKQTLVSDHNLKELLTGSSITFVLKVFGMILSYLVVILISTRYGADGVGLYSVTFRTIRSVALISALGFNISVLRYVGEFNTKPNKSTYYKRIFKTYCSISLPFSVVIGILLFATSDYIALNIFENENYSNSIQIIAIILPLFTLNLINIEFIRGLKSLKVSEYLRSANTYIIILFVLIIEVLDLDLLNAIYALAFGIVVTFAISFLFIFAHIQKLPQSILEISFSRNDFIKTSLPMLVTEIASFILAFSGIFFLEIFSTTEEVGIYSVCIMLSQLVSLVLTVVNTISAPKFSELFWANKRDDLNKLLKQSSKLIFWSSFAISLLLTISSKLVLNFFGQEFTIGRNILIILILGQLINAITGSVGIFLNMTGHQKVLRNIIFVTALFILMGYYYIIPIYGLLGAAIISVIGTLIINVFSACYVYFKLNYITFYIPFITLRNE</sequence>
<feature type="transmembrane region" description="Helical" evidence="6">
    <location>
        <begin position="318"/>
        <end position="338"/>
    </location>
</feature>
<protein>
    <submittedName>
        <fullName evidence="7">Oligosaccharide flippase family protein</fullName>
    </submittedName>
</protein>
<evidence type="ECO:0000313" key="7">
    <source>
        <dbReference type="EMBL" id="MDY2586483.1"/>
    </source>
</evidence>